<dbReference type="RefSeq" id="WP_054735661.1">
    <property type="nucleotide sequence ID" value="NZ_AYZM01000001.1"/>
</dbReference>
<dbReference type="SUPFAM" id="SSF53850">
    <property type="entry name" value="Periplasmic binding protein-like II"/>
    <property type="match status" value="1"/>
</dbReference>
<evidence type="ECO:0000259" key="3">
    <source>
        <dbReference type="SMART" id="SM00062"/>
    </source>
</evidence>
<feature type="domain" description="Solute-binding protein family 3/N-terminal" evidence="3">
    <location>
        <begin position="34"/>
        <end position="266"/>
    </location>
</feature>
<dbReference type="PATRIC" id="fig|1423804.4.peg.754"/>
<sequence length="275" mass="30485">MTKKWRSLSIVLTLVLAVFLTACGKSSSSSNKKTYQVAVSTASKPLSYEQNGKLTGYEVDVINAVQKKLGNVNFKLNAVDQTAELVGLDSKKYDFAANGFYSNPERVKKYHVGAENDALSLVKVYSNKKNVKKTIKNLGDLKGLNIAPVNPDGGMYNLLTTWNKQHPNQKVNIKTSDSFPTQQLLKDVNNGKYDVMIDPSNLGEADIIKGLKLTNVATSEPVRAFPTYFLFTKKNAALAKRVDKALKALKKDGTLTKLSKKYFGEDVFKYQVKEK</sequence>
<reference evidence="4 5" key="1">
    <citation type="journal article" date="2015" name="Genome Announc.">
        <title>Expanding the biotechnology potential of lactobacilli through comparative genomics of 213 strains and associated genera.</title>
        <authorList>
            <person name="Sun Z."/>
            <person name="Harris H.M."/>
            <person name="McCann A."/>
            <person name="Guo C."/>
            <person name="Argimon S."/>
            <person name="Zhang W."/>
            <person name="Yang X."/>
            <person name="Jeffery I.B."/>
            <person name="Cooney J.C."/>
            <person name="Kagawa T.F."/>
            <person name="Liu W."/>
            <person name="Song Y."/>
            <person name="Salvetti E."/>
            <person name="Wrobel A."/>
            <person name="Rasinkangas P."/>
            <person name="Parkhill J."/>
            <person name="Rea M.C."/>
            <person name="O'Sullivan O."/>
            <person name="Ritari J."/>
            <person name="Douillard F.P."/>
            <person name="Paul Ross R."/>
            <person name="Yang R."/>
            <person name="Briner A.E."/>
            <person name="Felis G.E."/>
            <person name="de Vos W.M."/>
            <person name="Barrangou R."/>
            <person name="Klaenhammer T.R."/>
            <person name="Caufield P.W."/>
            <person name="Cui Y."/>
            <person name="Zhang H."/>
            <person name="O'Toole P.W."/>
        </authorList>
    </citation>
    <scope>NUCLEOTIDE SEQUENCE [LARGE SCALE GENOMIC DNA]</scope>
    <source>
        <strain evidence="4 5">DSM 23365</strain>
    </source>
</reference>
<comment type="caution">
    <text evidence="4">The sequence shown here is derived from an EMBL/GenBank/DDBJ whole genome shotgun (WGS) entry which is preliminary data.</text>
</comment>
<dbReference type="Gene3D" id="3.40.190.10">
    <property type="entry name" value="Periplasmic binding protein-like II"/>
    <property type="match status" value="2"/>
</dbReference>
<evidence type="ECO:0000313" key="4">
    <source>
        <dbReference type="EMBL" id="KRN27064.1"/>
    </source>
</evidence>
<dbReference type="OrthoDB" id="8613538at2"/>
<dbReference type="AlphaFoldDB" id="A0A0R2FF00"/>
<evidence type="ECO:0000256" key="2">
    <source>
        <dbReference type="SAM" id="SignalP"/>
    </source>
</evidence>
<dbReference type="STRING" id="1423804.FD14_GL000703"/>
<accession>A0A0R2FF00</accession>
<feature type="signal peptide" evidence="2">
    <location>
        <begin position="1"/>
        <end position="24"/>
    </location>
</feature>
<dbReference type="Pfam" id="PF00497">
    <property type="entry name" value="SBP_bac_3"/>
    <property type="match status" value="1"/>
</dbReference>
<keyword evidence="5" id="KW-1185">Reference proteome</keyword>
<dbReference type="PANTHER" id="PTHR35936:SF19">
    <property type="entry name" value="AMINO-ACID-BINDING PROTEIN YXEM-RELATED"/>
    <property type="match status" value="1"/>
</dbReference>
<feature type="chain" id="PRO_5039135102" evidence="2">
    <location>
        <begin position="25"/>
        <end position="275"/>
    </location>
</feature>
<dbReference type="EMBL" id="AYZM01000001">
    <property type="protein sequence ID" value="KRN27064.1"/>
    <property type="molecule type" value="Genomic_DNA"/>
</dbReference>
<proteinExistence type="predicted"/>
<evidence type="ECO:0000256" key="1">
    <source>
        <dbReference type="ARBA" id="ARBA00022729"/>
    </source>
</evidence>
<name>A0A0R2FF00_9LACO</name>
<evidence type="ECO:0000313" key="5">
    <source>
        <dbReference type="Proteomes" id="UP000051442"/>
    </source>
</evidence>
<gene>
    <name evidence="4" type="ORF">FD14_GL000703</name>
</gene>
<organism evidence="4 5">
    <name type="scientific">Secundilactobacillus similis DSM 23365 = JCM 2765</name>
    <dbReference type="NCBI Taxonomy" id="1423804"/>
    <lineage>
        <taxon>Bacteria</taxon>
        <taxon>Bacillati</taxon>
        <taxon>Bacillota</taxon>
        <taxon>Bacilli</taxon>
        <taxon>Lactobacillales</taxon>
        <taxon>Lactobacillaceae</taxon>
        <taxon>Secundilactobacillus</taxon>
    </lineage>
</organism>
<dbReference type="PANTHER" id="PTHR35936">
    <property type="entry name" value="MEMBRANE-BOUND LYTIC MUREIN TRANSGLYCOSYLASE F"/>
    <property type="match status" value="1"/>
</dbReference>
<keyword evidence="1 2" id="KW-0732">Signal</keyword>
<dbReference type="PROSITE" id="PS51257">
    <property type="entry name" value="PROKAR_LIPOPROTEIN"/>
    <property type="match status" value="1"/>
</dbReference>
<protein>
    <submittedName>
        <fullName evidence="4">Solute-binding component of ABC transporter</fullName>
    </submittedName>
</protein>
<dbReference type="SMART" id="SM00062">
    <property type="entry name" value="PBPb"/>
    <property type="match status" value="1"/>
</dbReference>
<dbReference type="Proteomes" id="UP000051442">
    <property type="component" value="Unassembled WGS sequence"/>
</dbReference>
<dbReference type="InterPro" id="IPR001638">
    <property type="entry name" value="Solute-binding_3/MltF_N"/>
</dbReference>